<feature type="non-terminal residue" evidence="1">
    <location>
        <position position="1"/>
    </location>
</feature>
<dbReference type="SUPFAM" id="SSF82185">
    <property type="entry name" value="Histone H3 K4-specific methyltransferase SET7/9 N-terminal domain"/>
    <property type="match status" value="1"/>
</dbReference>
<sequence length="252" mass="30453">TLLLFIGLAWGQLIDELEILHSDKERFLFQRENLYKSEGIWYSEISNEPVTSRLEIYSKNLNEYKIAECTIIDGLKDGFFIQYYAIKEMLPGIMGLYINDKKEGTWTWIEPDKIYEKQSWDDSDLQIITSIDYRDGIKHGSIIVHKANLERFDYIQNYSYPRNDIILKGQYFNGEKIGEWYYNDYIYSDYDWATEPKYIRSMRFYWSRKYTYDKDNLVDSECRESWGIEIDCKSYEQKYLEKIYLLPDRDET</sequence>
<organism evidence="1">
    <name type="scientific">marine metagenome</name>
    <dbReference type="NCBI Taxonomy" id="408172"/>
    <lineage>
        <taxon>unclassified sequences</taxon>
        <taxon>metagenomes</taxon>
        <taxon>ecological metagenomes</taxon>
    </lineage>
</organism>
<name>A0A383AHF4_9ZZZZ</name>
<gene>
    <name evidence="1" type="ORF">METZ01_LOCUS459469</name>
</gene>
<evidence type="ECO:0000313" key="1">
    <source>
        <dbReference type="EMBL" id="SVE06615.1"/>
    </source>
</evidence>
<dbReference type="EMBL" id="UINC01191801">
    <property type="protein sequence ID" value="SVE06615.1"/>
    <property type="molecule type" value="Genomic_DNA"/>
</dbReference>
<dbReference type="AlphaFoldDB" id="A0A383AHF4"/>
<reference evidence="1" key="1">
    <citation type="submission" date="2018-05" db="EMBL/GenBank/DDBJ databases">
        <authorList>
            <person name="Lanie J.A."/>
            <person name="Ng W.-L."/>
            <person name="Kazmierczak K.M."/>
            <person name="Andrzejewski T.M."/>
            <person name="Davidsen T.M."/>
            <person name="Wayne K.J."/>
            <person name="Tettelin H."/>
            <person name="Glass J.I."/>
            <person name="Rusch D."/>
            <person name="Podicherti R."/>
            <person name="Tsui H.-C.T."/>
            <person name="Winkler M.E."/>
        </authorList>
    </citation>
    <scope>NUCLEOTIDE SEQUENCE</scope>
</reference>
<accession>A0A383AHF4</accession>
<proteinExistence type="predicted"/>
<feature type="non-terminal residue" evidence="1">
    <location>
        <position position="252"/>
    </location>
</feature>
<protein>
    <submittedName>
        <fullName evidence="1">Uncharacterized protein</fullName>
    </submittedName>
</protein>